<dbReference type="SUPFAM" id="SSF55729">
    <property type="entry name" value="Acyl-CoA N-acyltransferases (Nat)"/>
    <property type="match status" value="1"/>
</dbReference>
<dbReference type="PROSITE" id="PS51186">
    <property type="entry name" value="GNAT"/>
    <property type="match status" value="1"/>
</dbReference>
<evidence type="ECO:0000259" key="1">
    <source>
        <dbReference type="PROSITE" id="PS51186"/>
    </source>
</evidence>
<dbReference type="InterPro" id="IPR052523">
    <property type="entry name" value="Trichothecene_AcTrans"/>
</dbReference>
<dbReference type="EMBL" id="ARQD01000002">
    <property type="protein sequence ID" value="KIX85268.1"/>
    <property type="molecule type" value="Genomic_DNA"/>
</dbReference>
<gene>
    <name evidence="2" type="ORF">J120_03065</name>
</gene>
<dbReference type="Pfam" id="PF00583">
    <property type="entry name" value="Acetyltransf_1"/>
    <property type="match status" value="1"/>
</dbReference>
<name>A0A0D2JLQ9_9BACT</name>
<evidence type="ECO:0000313" key="3">
    <source>
        <dbReference type="Proteomes" id="UP000032214"/>
    </source>
</evidence>
<protein>
    <recommendedName>
        <fullName evidence="1">N-acetyltransferase domain-containing protein</fullName>
    </recommendedName>
</protein>
<dbReference type="InterPro" id="IPR000182">
    <property type="entry name" value="GNAT_dom"/>
</dbReference>
<evidence type="ECO:0000313" key="2">
    <source>
        <dbReference type="EMBL" id="KIX85268.1"/>
    </source>
</evidence>
<dbReference type="eggNOG" id="COG4552">
    <property type="taxonomic scope" value="Bacteria"/>
</dbReference>
<dbReference type="Gene3D" id="3.40.630.30">
    <property type="match status" value="1"/>
</dbReference>
<dbReference type="CDD" id="cd04301">
    <property type="entry name" value="NAT_SF"/>
    <property type="match status" value="1"/>
</dbReference>
<organism evidence="2 3">
    <name type="scientific">candidate division TM6 bacterium JCVI TM6SC1</name>
    <dbReference type="NCBI Taxonomy" id="1306947"/>
    <lineage>
        <taxon>Bacteria</taxon>
        <taxon>Candidatus Babelota</taxon>
        <taxon>Vermiphilus</taxon>
    </lineage>
</organism>
<accession>A0A0D2JLQ9</accession>
<sequence>MYNKLILLQYLLLMDIGGINTTNYATKDCIVFDSKTAIRSCNRVCNLLPISVQDINKIKCYFSSIPFSWLIAESDSASKELLEHQGLCTKFTFPAMIKSLSNATLNDLPHEVTIKLVDISSLAEWIRIVGHAFKYNEDQLVQFVKYISKELGSEDVRFYIAMYNNVSVSACMKVYHPNSVVSIHMVATLTEYQGKGFAQMLTEYVLNDSYKRGCTYAVLLASDKGFRLYSKLGFTMYERYVVYGNYE</sequence>
<keyword evidence="3" id="KW-1185">Reference proteome</keyword>
<dbReference type="Proteomes" id="UP000032214">
    <property type="component" value="Unassembled WGS sequence"/>
</dbReference>
<proteinExistence type="predicted"/>
<dbReference type="GO" id="GO:0016747">
    <property type="term" value="F:acyltransferase activity, transferring groups other than amino-acyl groups"/>
    <property type="evidence" value="ECO:0007669"/>
    <property type="project" value="InterPro"/>
</dbReference>
<reference evidence="2 3" key="1">
    <citation type="journal article" date="2013" name="Proc. Natl. Acad. Sci. U.S.A.">
        <title>Candidate phylum TM6 genome recovered from a hospital sink biofilm provides genomic insights into this uncultivated phylum.</title>
        <authorList>
            <person name="McLean J.S."/>
            <person name="Lombardo M.J."/>
            <person name="Badger J.H."/>
            <person name="Edlund A."/>
            <person name="Novotny M."/>
            <person name="Yee-Greenbaum J."/>
            <person name="Vyahhi N."/>
            <person name="Hall A.P."/>
            <person name="Yang Y."/>
            <person name="Dupont C.L."/>
            <person name="Ziegler M.G."/>
            <person name="Chitsaz H."/>
            <person name="Allen A.E."/>
            <person name="Yooseph S."/>
            <person name="Tesler G."/>
            <person name="Pevzner P.A."/>
            <person name="Friedman R.M."/>
            <person name="Nealson K.H."/>
            <person name="Venter J.C."/>
            <person name="Lasken R.S."/>
        </authorList>
    </citation>
    <scope>NUCLEOTIDE SEQUENCE [LARGE SCALE GENOMIC DNA]</scope>
    <source>
        <strain evidence="2 3">TM6SC1</strain>
    </source>
</reference>
<dbReference type="PANTHER" id="PTHR42791:SF1">
    <property type="entry name" value="N-ACETYLTRANSFERASE DOMAIN-CONTAINING PROTEIN"/>
    <property type="match status" value="1"/>
</dbReference>
<dbReference type="AlphaFoldDB" id="A0A0D2JLQ9"/>
<comment type="caution">
    <text evidence="2">The sequence shown here is derived from an EMBL/GenBank/DDBJ whole genome shotgun (WGS) entry which is preliminary data.</text>
</comment>
<dbReference type="PANTHER" id="PTHR42791">
    <property type="entry name" value="GNAT FAMILY ACETYLTRANSFERASE"/>
    <property type="match status" value="1"/>
</dbReference>
<feature type="domain" description="N-acetyltransferase" evidence="1">
    <location>
        <begin position="112"/>
        <end position="247"/>
    </location>
</feature>
<dbReference type="InterPro" id="IPR016181">
    <property type="entry name" value="Acyl_CoA_acyltransferase"/>
</dbReference>
<dbReference type="STRING" id="1306947.J120_03065"/>